<name>A0A7X9FV27_9DELT</name>
<accession>A0A7X9FV27</accession>
<reference evidence="2 3" key="1">
    <citation type="journal article" date="2020" name="Biotechnol. Biofuels">
        <title>New insights from the biogas microbiome by comprehensive genome-resolved metagenomics of nearly 1600 species originating from multiple anaerobic digesters.</title>
        <authorList>
            <person name="Campanaro S."/>
            <person name="Treu L."/>
            <person name="Rodriguez-R L.M."/>
            <person name="Kovalovszki A."/>
            <person name="Ziels R.M."/>
            <person name="Maus I."/>
            <person name="Zhu X."/>
            <person name="Kougias P.G."/>
            <person name="Basile A."/>
            <person name="Luo G."/>
            <person name="Schluter A."/>
            <person name="Konstantinidis K.T."/>
            <person name="Angelidaki I."/>
        </authorList>
    </citation>
    <scope>NUCLEOTIDE SEQUENCE [LARGE SCALE GENOMIC DNA]</scope>
    <source>
        <strain evidence="2">AS27yjCOA_65</strain>
    </source>
</reference>
<evidence type="ECO:0000313" key="2">
    <source>
        <dbReference type="EMBL" id="NMC64329.1"/>
    </source>
</evidence>
<protein>
    <submittedName>
        <fullName evidence="2">Uncharacterized protein</fullName>
    </submittedName>
</protein>
<comment type="caution">
    <text evidence="2">The sequence shown here is derived from an EMBL/GenBank/DDBJ whole genome shotgun (WGS) entry which is preliminary data.</text>
</comment>
<evidence type="ECO:0000256" key="1">
    <source>
        <dbReference type="SAM" id="MobiDB-lite"/>
    </source>
</evidence>
<feature type="compositionally biased region" description="Polar residues" evidence="1">
    <location>
        <begin position="8"/>
        <end position="24"/>
    </location>
</feature>
<feature type="region of interest" description="Disordered" evidence="1">
    <location>
        <begin position="1"/>
        <end position="33"/>
    </location>
</feature>
<evidence type="ECO:0000313" key="3">
    <source>
        <dbReference type="Proteomes" id="UP000524246"/>
    </source>
</evidence>
<organism evidence="2 3">
    <name type="scientific">SAR324 cluster bacterium</name>
    <dbReference type="NCBI Taxonomy" id="2024889"/>
    <lineage>
        <taxon>Bacteria</taxon>
        <taxon>Deltaproteobacteria</taxon>
        <taxon>SAR324 cluster</taxon>
    </lineage>
</organism>
<dbReference type="EMBL" id="JAAZON010000649">
    <property type="protein sequence ID" value="NMC64329.1"/>
    <property type="molecule type" value="Genomic_DNA"/>
</dbReference>
<dbReference type="AlphaFoldDB" id="A0A7X9FV27"/>
<proteinExistence type="predicted"/>
<sequence length="256" mass="27655">METKTENRVPTATNEVENNPNRVTPRSRLPKPSQISMDLSKELGFSTDLRFGQGNLSVGVNQSAPGSKSASLIVPNSEARFSLGILDCDPSQVWIGNKYANFSAAPALSKDKAAQVLPKLTTALAQTGAHPNPQKPVDTRVIYADSIDGSAVFVTTNLQLAERSPASYRIIVEKDGKYTVHTPTSVQLGEKELSFAYGANNKELSIKASYGACAETARKMSDPDSMALKEKIKQGILNPFNSAAVLEKQLMKEILE</sequence>
<dbReference type="Proteomes" id="UP000524246">
    <property type="component" value="Unassembled WGS sequence"/>
</dbReference>
<gene>
    <name evidence="2" type="ORF">GYA55_14285</name>
</gene>